<evidence type="ECO:0000313" key="3">
    <source>
        <dbReference type="Proteomes" id="UP001176940"/>
    </source>
</evidence>
<dbReference type="Proteomes" id="UP001176940">
    <property type="component" value="Unassembled WGS sequence"/>
</dbReference>
<dbReference type="InterPro" id="IPR038717">
    <property type="entry name" value="Tc1-like_DDE_dom"/>
</dbReference>
<sequence>MLAYGPKELDLYVPGSVPTGKDTIYFGKKRPLILCVLFCIGAFQVREWWKTTMFTEERNISRRDTTKSALSSGVQRKLDVEPALREVCVIILYPKCQCHYPVPQVSASLSCTPSVSVIILYPKCQCHYPVPKVVSVIILYPKCQCHYPVPQVSVSLSCTPSVSVIILYPKNLPVLQILRPSAETRAAAAIFRSQRCIAKLPRRLSGLARAGYGAHIAKYYMDNDPKHNAKATQEFIKAKKCNILEWPSQSPDLNPIEHAFHLLKTKLHTERPTNKQQLKTTAVKAWQSIKKEETQRLVFVQLSEIYYYPESSVWLRSKKERRIEPRCLFLLWNFLYNFLFQKTENFFLDAQLLDFLCGVTTN</sequence>
<comment type="caution">
    <text evidence="2">The sequence shown here is derived from an EMBL/GenBank/DDBJ whole genome shotgun (WGS) entry which is preliminary data.</text>
</comment>
<gene>
    <name evidence="2" type="ORF">RIMI_LOCUS20181985</name>
</gene>
<evidence type="ECO:0000259" key="1">
    <source>
        <dbReference type="Pfam" id="PF13358"/>
    </source>
</evidence>
<feature type="domain" description="Tc1-like transposase DDE" evidence="1">
    <location>
        <begin position="220"/>
        <end position="278"/>
    </location>
</feature>
<keyword evidence="3" id="KW-1185">Reference proteome</keyword>
<proteinExistence type="predicted"/>
<name>A0ABN9MF13_9NEOB</name>
<dbReference type="Gene3D" id="3.30.420.10">
    <property type="entry name" value="Ribonuclease H-like superfamily/Ribonuclease H"/>
    <property type="match status" value="1"/>
</dbReference>
<dbReference type="InterPro" id="IPR036397">
    <property type="entry name" value="RNaseH_sf"/>
</dbReference>
<protein>
    <recommendedName>
        <fullName evidence="1">Tc1-like transposase DDE domain-containing protein</fullName>
    </recommendedName>
</protein>
<organism evidence="2 3">
    <name type="scientific">Ranitomeya imitator</name>
    <name type="common">mimic poison frog</name>
    <dbReference type="NCBI Taxonomy" id="111125"/>
    <lineage>
        <taxon>Eukaryota</taxon>
        <taxon>Metazoa</taxon>
        <taxon>Chordata</taxon>
        <taxon>Craniata</taxon>
        <taxon>Vertebrata</taxon>
        <taxon>Euteleostomi</taxon>
        <taxon>Amphibia</taxon>
        <taxon>Batrachia</taxon>
        <taxon>Anura</taxon>
        <taxon>Neobatrachia</taxon>
        <taxon>Hyloidea</taxon>
        <taxon>Dendrobatidae</taxon>
        <taxon>Dendrobatinae</taxon>
        <taxon>Ranitomeya</taxon>
    </lineage>
</organism>
<evidence type="ECO:0000313" key="2">
    <source>
        <dbReference type="EMBL" id="CAJ0965354.1"/>
    </source>
</evidence>
<accession>A0ABN9MF13</accession>
<dbReference type="EMBL" id="CAUEEQ010066701">
    <property type="protein sequence ID" value="CAJ0965354.1"/>
    <property type="molecule type" value="Genomic_DNA"/>
</dbReference>
<dbReference type="Pfam" id="PF13358">
    <property type="entry name" value="DDE_3"/>
    <property type="match status" value="1"/>
</dbReference>
<reference evidence="2" key="1">
    <citation type="submission" date="2023-07" db="EMBL/GenBank/DDBJ databases">
        <authorList>
            <person name="Stuckert A."/>
        </authorList>
    </citation>
    <scope>NUCLEOTIDE SEQUENCE</scope>
</reference>